<evidence type="ECO:0000256" key="1">
    <source>
        <dbReference type="ARBA" id="ARBA00001966"/>
    </source>
</evidence>
<evidence type="ECO:0000256" key="13">
    <source>
        <dbReference type="SAM" id="MobiDB-lite"/>
    </source>
</evidence>
<dbReference type="FunFam" id="3.40.50.11840:FF:000002">
    <property type="entry name" value="2-(3-amino-3-carboxypropyl)histidine synthase subunit 2"/>
    <property type="match status" value="1"/>
</dbReference>
<dbReference type="EMBL" id="JACMRX010000006">
    <property type="protein sequence ID" value="KAF7987458.1"/>
    <property type="molecule type" value="Genomic_DNA"/>
</dbReference>
<evidence type="ECO:0000313" key="14">
    <source>
        <dbReference type="EMBL" id="KAF7987458.1"/>
    </source>
</evidence>
<keyword evidence="7 12" id="KW-0479">Metal-binding</keyword>
<comment type="pathway">
    <text evidence="2 12">Protein modification; peptidyl-diphthamide biosynthesis.</text>
</comment>
<dbReference type="InterPro" id="IPR010014">
    <property type="entry name" value="DHP2"/>
</dbReference>
<dbReference type="FunFam" id="3.40.50.11860:FF:000001">
    <property type="entry name" value="2-(3-amino-3-carboxypropyl)histidine synthase subunit 2"/>
    <property type="match status" value="1"/>
</dbReference>
<dbReference type="PANTHER" id="PTHR10762:SF2">
    <property type="entry name" value="2-(3-AMINO-3-CARBOXYPROPYL)HISTIDINE SYNTHASE SUBUNIT 2"/>
    <property type="match status" value="1"/>
</dbReference>
<dbReference type="InterPro" id="IPR042264">
    <property type="entry name" value="DPH1/DPH2_2"/>
</dbReference>
<dbReference type="PANTHER" id="PTHR10762">
    <property type="entry name" value="DIPHTHAMIDE BIOSYNTHESIS PROTEIN"/>
    <property type="match status" value="1"/>
</dbReference>
<protein>
    <recommendedName>
        <fullName evidence="12">2-(3-amino-3-carboxypropyl)histidine synthase subunit 2</fullName>
    </recommendedName>
</protein>
<name>A0A834XJS6_APHGI</name>
<dbReference type="AlphaFoldDB" id="A0A834XJS6"/>
<evidence type="ECO:0000256" key="5">
    <source>
        <dbReference type="ARBA" id="ARBA00022679"/>
    </source>
</evidence>
<gene>
    <name evidence="14" type="ORF">HCN44_003220</name>
</gene>
<dbReference type="Proteomes" id="UP000639338">
    <property type="component" value="Unassembled WGS sequence"/>
</dbReference>
<evidence type="ECO:0000256" key="10">
    <source>
        <dbReference type="ARBA" id="ARBA00045159"/>
    </source>
</evidence>
<proteinExistence type="inferred from homology"/>
<feature type="region of interest" description="Disordered" evidence="13">
    <location>
        <begin position="451"/>
        <end position="473"/>
    </location>
</feature>
<dbReference type="InterPro" id="IPR042263">
    <property type="entry name" value="DPH1/DPH2_1"/>
</dbReference>
<dbReference type="OrthoDB" id="449241at2759"/>
<sequence>MTPSNTINCQQLEDSINQDILSSTVNCDKYSYEKCVEWINARGLEKVCLQFPDSLLSESAKIAINIEELLKKNVYILGDTTCGSCCIDEVAANHIGADGVIHFGHACLNPTSRLPVFHILPKNNINIQAFIDKFQQFFTDNNEKILLFYSVYYANSIETIWNILKDKYPNLVLTTLNCKSNVDFVDTKNATSAIISGRSWILNDDTCLEDYHGVFIGDNDKTLASLAMSIPTKTWQYTVDDELKTFEVTKNPWLRRRRFLVEKLKDANTVGIVVATLGIKDYMQALSNIKNILKQKNKKSYVFSVGKPNPSKLANFPEVDAFVVIACPENDIFDSKDYYKPMLTPFEVELAFNNSRSFTTNYCLDFRQLLPGGFNYVEFKPTDDSDVSMLSNEIRNTNKITCTIDKMDTVACKADGTVAIGKSGANFLLNRSWQGLEQKLGENNIEIATKGRSGLPTSYDNEPVKNNNQLTDK</sequence>
<evidence type="ECO:0000256" key="4">
    <source>
        <dbReference type="ARBA" id="ARBA00010173"/>
    </source>
</evidence>
<dbReference type="GO" id="GO:0051536">
    <property type="term" value="F:iron-sulfur cluster binding"/>
    <property type="evidence" value="ECO:0007669"/>
    <property type="project" value="UniProtKB-KW"/>
</dbReference>
<dbReference type="Gene3D" id="3.40.50.11860">
    <property type="entry name" value="Diphthamide synthesis DPH1/DPH2 domain 3"/>
    <property type="match status" value="1"/>
</dbReference>
<dbReference type="SFLD" id="SFLDS00032">
    <property type="entry name" value="Radical_SAM_3-amino-3-carboxyp"/>
    <property type="match status" value="1"/>
</dbReference>
<evidence type="ECO:0000256" key="12">
    <source>
        <dbReference type="RuleBase" id="RU364133"/>
    </source>
</evidence>
<comment type="catalytic activity">
    <reaction evidence="11">
        <text>L-histidyl-[translation elongation factor 2] + S-adenosyl-L-methionine = 2-[(3S)-amino-3-carboxypropyl]-L-histidyl-[translation elongation factor 2] + S-methyl-5'-thioadenosine + H(+)</text>
        <dbReference type="Rhea" id="RHEA:36783"/>
        <dbReference type="Rhea" id="RHEA-COMP:9748"/>
        <dbReference type="Rhea" id="RHEA-COMP:9749"/>
        <dbReference type="ChEBI" id="CHEBI:15378"/>
        <dbReference type="ChEBI" id="CHEBI:17509"/>
        <dbReference type="ChEBI" id="CHEBI:29979"/>
        <dbReference type="ChEBI" id="CHEBI:59789"/>
        <dbReference type="ChEBI" id="CHEBI:73995"/>
        <dbReference type="EC" id="2.5.1.108"/>
    </reaction>
</comment>
<evidence type="ECO:0000256" key="9">
    <source>
        <dbReference type="ARBA" id="ARBA00023014"/>
    </source>
</evidence>
<dbReference type="Gene3D" id="3.40.50.11840">
    <property type="entry name" value="Diphthamide synthesis DPH1/DPH2 domain 1"/>
    <property type="match status" value="1"/>
</dbReference>
<evidence type="ECO:0000256" key="3">
    <source>
        <dbReference type="ARBA" id="ARBA00006179"/>
    </source>
</evidence>
<comment type="cofactor">
    <cofactor evidence="1">
        <name>[4Fe-4S] cluster</name>
        <dbReference type="ChEBI" id="CHEBI:49883"/>
    </cofactor>
</comment>
<dbReference type="SFLD" id="SFLDG01121">
    <property type="entry name" value="Diphthamide_biosynthesis"/>
    <property type="match status" value="1"/>
</dbReference>
<dbReference type="GO" id="GO:0017183">
    <property type="term" value="P:protein histidyl modification to diphthamide"/>
    <property type="evidence" value="ECO:0007669"/>
    <property type="project" value="UniProtKB-UniPathway"/>
</dbReference>
<keyword evidence="15" id="KW-1185">Reference proteome</keyword>
<dbReference type="InterPro" id="IPR042265">
    <property type="entry name" value="DPH1/DPH2_3"/>
</dbReference>
<dbReference type="Pfam" id="PF01866">
    <property type="entry name" value="Diphthamide_syn"/>
    <property type="match status" value="1"/>
</dbReference>
<keyword evidence="8 12" id="KW-0408">Iron</keyword>
<dbReference type="UniPathway" id="UPA00559"/>
<keyword evidence="9 12" id="KW-0411">Iron-sulfur</keyword>
<evidence type="ECO:0000256" key="2">
    <source>
        <dbReference type="ARBA" id="ARBA00005156"/>
    </source>
</evidence>
<accession>A0A834XJS6</accession>
<dbReference type="NCBIfam" id="TIGR00272">
    <property type="entry name" value="DPH2"/>
    <property type="match status" value="1"/>
</dbReference>
<evidence type="ECO:0000313" key="15">
    <source>
        <dbReference type="Proteomes" id="UP000639338"/>
    </source>
</evidence>
<dbReference type="InterPro" id="IPR016435">
    <property type="entry name" value="DPH1/DPH2"/>
</dbReference>
<organism evidence="14 15">
    <name type="scientific">Aphidius gifuensis</name>
    <name type="common">Parasitoid wasp</name>
    <dbReference type="NCBI Taxonomy" id="684658"/>
    <lineage>
        <taxon>Eukaryota</taxon>
        <taxon>Metazoa</taxon>
        <taxon>Ecdysozoa</taxon>
        <taxon>Arthropoda</taxon>
        <taxon>Hexapoda</taxon>
        <taxon>Insecta</taxon>
        <taxon>Pterygota</taxon>
        <taxon>Neoptera</taxon>
        <taxon>Endopterygota</taxon>
        <taxon>Hymenoptera</taxon>
        <taxon>Apocrita</taxon>
        <taxon>Ichneumonoidea</taxon>
        <taxon>Braconidae</taxon>
        <taxon>Aphidiinae</taxon>
        <taxon>Aphidius</taxon>
    </lineage>
</organism>
<dbReference type="Gene3D" id="3.40.50.11850">
    <property type="entry name" value="Diphthamide synthesis DPH1/DPH2 domain 2"/>
    <property type="match status" value="1"/>
</dbReference>
<reference evidence="14 15" key="1">
    <citation type="submission" date="2020-08" db="EMBL/GenBank/DDBJ databases">
        <title>Aphidius gifuensis genome sequencing and assembly.</title>
        <authorList>
            <person name="Du Z."/>
        </authorList>
    </citation>
    <scope>NUCLEOTIDE SEQUENCE [LARGE SCALE GENOMIC DNA]</scope>
    <source>
        <strain evidence="14">YNYX2018</strain>
        <tissue evidence="14">Adults</tissue>
    </source>
</reference>
<dbReference type="GO" id="GO:0046872">
    <property type="term" value="F:metal ion binding"/>
    <property type="evidence" value="ECO:0007669"/>
    <property type="project" value="UniProtKB-KW"/>
</dbReference>
<comment type="caution">
    <text evidence="14">The sequence shown here is derived from an EMBL/GenBank/DDBJ whole genome shotgun (WGS) entry which is preliminary data.</text>
</comment>
<feature type="compositionally biased region" description="Polar residues" evidence="13">
    <location>
        <begin position="455"/>
        <end position="473"/>
    </location>
</feature>
<evidence type="ECO:0000256" key="7">
    <source>
        <dbReference type="ARBA" id="ARBA00022723"/>
    </source>
</evidence>
<comment type="similarity">
    <text evidence="3 12">Belongs to the DPH1/DPH2 family. DPH2 subfamily.</text>
</comment>
<evidence type="ECO:0000256" key="11">
    <source>
        <dbReference type="ARBA" id="ARBA00048403"/>
    </source>
</evidence>
<evidence type="ECO:0000256" key="6">
    <source>
        <dbReference type="ARBA" id="ARBA00022691"/>
    </source>
</evidence>
<dbReference type="NCBIfam" id="TIGR00322">
    <property type="entry name" value="diphth2_R"/>
    <property type="match status" value="1"/>
</dbReference>
<keyword evidence="6" id="KW-0949">S-adenosyl-L-methionine</keyword>
<evidence type="ECO:0000256" key="8">
    <source>
        <dbReference type="ARBA" id="ARBA00023004"/>
    </source>
</evidence>
<dbReference type="GO" id="GO:0090560">
    <property type="term" value="F:2-(3-amino-3-carboxypropyl)histidine synthase activity"/>
    <property type="evidence" value="ECO:0007669"/>
    <property type="project" value="UniProtKB-EC"/>
</dbReference>
<comment type="function">
    <text evidence="10 12">Required for the first step of diphthamide biosynthesis, a post-translational modification of histidine which occurs in elongation factor 2. DPH1 and DPH2 transfer a 3-amino-3-carboxypropyl (ACP) group from S-adenosyl-L-methionine (SAM) to a histidine residue, the reaction is assisted by a reduction system comprising DPH3 and a NADH-dependent reductase. Facilitates the reduction of the catalytic iron-sulfur cluster found in the DPH1 subunit.</text>
</comment>
<keyword evidence="5" id="KW-0808">Transferase</keyword>
<comment type="similarity">
    <text evidence="4">Belongs to the DPH1/DPH2 family. DPH1 subfamily.</text>
</comment>